<evidence type="ECO:0000313" key="2">
    <source>
        <dbReference type="Proteomes" id="UP000464749"/>
    </source>
</evidence>
<dbReference type="RefSeq" id="WP_163588929.1">
    <property type="nucleotide sequence ID" value="NZ_CP040855.1"/>
</dbReference>
<name>A0A9X7T7R3_LACJH</name>
<accession>A0A9X7T7R3</accession>
<reference evidence="1 2" key="1">
    <citation type="submission" date="2019-06" db="EMBL/GenBank/DDBJ databases">
        <title>Whole genome sequencing of Lactobacillus johnsonii strain G2A.</title>
        <authorList>
            <person name="Conlan S."/>
            <person name="Thomas P.J."/>
            <person name="Mullikin J."/>
            <person name="Singer J."/>
            <person name="Weaver C."/>
            <person name="Segre J.A."/>
        </authorList>
    </citation>
    <scope>NUCLEOTIDE SEQUENCE [LARGE SCALE GENOMIC DNA]</scope>
    <source>
        <strain evidence="1 2">G2A</strain>
        <plasmid evidence="1 2">unnamed1</plasmid>
    </source>
</reference>
<protein>
    <submittedName>
        <fullName evidence="1">Uncharacterized protein</fullName>
    </submittedName>
</protein>
<proteinExistence type="predicted"/>
<dbReference type="EMBL" id="CP040855">
    <property type="protein sequence ID" value="QIA88551.1"/>
    <property type="molecule type" value="Genomic_DNA"/>
</dbReference>
<dbReference type="Proteomes" id="UP000464749">
    <property type="component" value="Plasmid unnamed1"/>
</dbReference>
<dbReference type="AlphaFoldDB" id="A0A9X7T7R3"/>
<evidence type="ECO:0000313" key="1">
    <source>
        <dbReference type="EMBL" id="QIA88551.1"/>
    </source>
</evidence>
<geneLocation type="plasmid" evidence="1 2">
    <name>unnamed1</name>
</geneLocation>
<organism evidence="1 2">
    <name type="scientific">Lactobacillus johnsonii</name>
    <dbReference type="NCBI Taxonomy" id="33959"/>
    <lineage>
        <taxon>Bacteria</taxon>
        <taxon>Bacillati</taxon>
        <taxon>Bacillota</taxon>
        <taxon>Bacilli</taxon>
        <taxon>Lactobacillales</taxon>
        <taxon>Lactobacillaceae</taxon>
        <taxon>Lactobacillus</taxon>
    </lineage>
</organism>
<keyword evidence="1" id="KW-0614">Plasmid</keyword>
<sequence>MPESFKQRIFSKATELLEERLDIGSDRQADTFRALKLKDIINKADFNHGKLVVIKVKNSHSKWYSHNPEYAPSVYLTLVPKTVENEALELQKIRKKHQDDPKFDFKKTSYRTKELRCADHNDDIGHADIADADYIMKYGIDAENL</sequence>
<gene>
    <name evidence="1" type="ORF">FEE39_09930</name>
</gene>